<dbReference type="NCBIfam" id="NF003685">
    <property type="entry name" value="PRK05305.2-5"/>
    <property type="match status" value="1"/>
</dbReference>
<evidence type="ECO:0000256" key="12">
    <source>
        <dbReference type="SAM" id="MobiDB-lite"/>
    </source>
</evidence>
<keyword evidence="2 11" id="KW-0444">Lipid biosynthesis</keyword>
<evidence type="ECO:0000256" key="11">
    <source>
        <dbReference type="HAMAP-Rule" id="MF_00664"/>
    </source>
</evidence>
<organism evidence="14 15">
    <name type="scientific">Kingella pumchi</name>
    <dbReference type="NCBI Taxonomy" id="2779506"/>
    <lineage>
        <taxon>Bacteria</taxon>
        <taxon>Pseudomonadati</taxon>
        <taxon>Pseudomonadota</taxon>
        <taxon>Betaproteobacteria</taxon>
        <taxon>Neisseriales</taxon>
        <taxon>Neisseriaceae</taxon>
        <taxon>Kingella</taxon>
    </lineage>
</organism>
<dbReference type="Proteomes" id="UP001298424">
    <property type="component" value="Unassembled WGS sequence"/>
</dbReference>
<keyword evidence="13" id="KW-1133">Transmembrane helix</keyword>
<keyword evidence="13" id="KW-0812">Transmembrane</keyword>
<accession>A0ABS9NQG8</accession>
<keyword evidence="8 11" id="KW-0456">Lyase</keyword>
<comment type="caution">
    <text evidence="14">The sequence shown here is derived from an EMBL/GenBank/DDBJ whole genome shotgun (WGS) entry which is preliminary data.</text>
</comment>
<keyword evidence="6 11" id="KW-0865">Zymogen</keyword>
<comment type="subcellular location">
    <subcellularLocation>
        <location evidence="11">Cell membrane</location>
        <topology evidence="11">Peripheral membrane protein</topology>
    </subcellularLocation>
</comment>
<dbReference type="Pfam" id="PF02666">
    <property type="entry name" value="PS_Dcarbxylase"/>
    <property type="match status" value="1"/>
</dbReference>
<comment type="cofactor">
    <cofactor evidence="11">
        <name>pyruvate</name>
        <dbReference type="ChEBI" id="CHEBI:15361"/>
    </cofactor>
    <text evidence="11">Binds 1 pyruvoyl group covalently per subunit.</text>
</comment>
<keyword evidence="4 11" id="KW-0443">Lipid metabolism</keyword>
<evidence type="ECO:0000256" key="4">
    <source>
        <dbReference type="ARBA" id="ARBA00023098"/>
    </source>
</evidence>
<evidence type="ECO:0000256" key="9">
    <source>
        <dbReference type="ARBA" id="ARBA00023264"/>
    </source>
</evidence>
<evidence type="ECO:0000313" key="14">
    <source>
        <dbReference type="EMBL" id="MCG6504745.1"/>
    </source>
</evidence>
<feature type="chain" id="PRO_5044940480" description="Phosphatidylserine decarboxylase alpha chain" evidence="11">
    <location>
        <begin position="183"/>
        <end position="302"/>
    </location>
</feature>
<feature type="modified residue" description="Pyruvic acid (Ser); by autocatalysis" evidence="11">
    <location>
        <position position="183"/>
    </location>
</feature>
<gene>
    <name evidence="11" type="primary">psd</name>
    <name evidence="14" type="ORF">MB824_09570</name>
</gene>
<keyword evidence="1 11" id="KW-1003">Cell membrane</keyword>
<comment type="subunit">
    <text evidence="11">Heterodimer of a large membrane-associated beta subunit and a small pyruvoyl-containing alpha subunit.</text>
</comment>
<keyword evidence="7 11" id="KW-0594">Phospholipid biosynthesis</keyword>
<name>A0ABS9NQG8_9NEIS</name>
<dbReference type="PANTHER" id="PTHR35809:SF1">
    <property type="entry name" value="ARCHAETIDYLSERINE DECARBOXYLASE PROENZYME-RELATED"/>
    <property type="match status" value="1"/>
</dbReference>
<dbReference type="EMBL" id="JAKOOW010000035">
    <property type="protein sequence ID" value="MCG6504745.1"/>
    <property type="molecule type" value="Genomic_DNA"/>
</dbReference>
<feature type="site" description="Cleavage (non-hydrolytic); by autocatalysis" evidence="11">
    <location>
        <begin position="182"/>
        <end position="183"/>
    </location>
</feature>
<sequence>MNRFYPHPIIATEGWPFIAAGLALSIIFSCCCGWWSLPFWLFTLFSVQFFRDPARDIPADADAVLCPADGRIVVVEKATDPYRQTEALKISVFMNVFNVHSQRAPVDGIISRVEYNAGKFLNAALDKASTENERNAVLLTTRSGRDITFVQVAGLVARRVLCYVNAGESMVRGERYGFIRFGSRVDVYLPVDAVANVAIGDKVRASETILARLPLTAPAATQPESETSAAAKDQQPQLPAAADKQPESTAQTESAQAAEKQPETAETLVQVETKQPENDADEDKPAKPKRSRSKKQPPAESE</sequence>
<dbReference type="RefSeq" id="WP_238748280.1">
    <property type="nucleotide sequence ID" value="NZ_JAKOOW010000035.1"/>
</dbReference>
<evidence type="ECO:0000256" key="13">
    <source>
        <dbReference type="SAM" id="Phobius"/>
    </source>
</evidence>
<proteinExistence type="inferred from homology"/>
<feature type="region of interest" description="Disordered" evidence="12">
    <location>
        <begin position="220"/>
        <end position="302"/>
    </location>
</feature>
<dbReference type="PANTHER" id="PTHR35809">
    <property type="entry name" value="ARCHAETIDYLSERINE DECARBOXYLASE PROENZYME-RELATED"/>
    <property type="match status" value="1"/>
</dbReference>
<evidence type="ECO:0000256" key="10">
    <source>
        <dbReference type="ARBA" id="ARBA00023317"/>
    </source>
</evidence>
<feature type="active site" description="Schiff-base intermediate with substrate; via pyruvic acid" evidence="11">
    <location>
        <position position="183"/>
    </location>
</feature>
<evidence type="ECO:0000256" key="8">
    <source>
        <dbReference type="ARBA" id="ARBA00023239"/>
    </source>
</evidence>
<dbReference type="InterPro" id="IPR033175">
    <property type="entry name" value="PSD-A"/>
</dbReference>
<feature type="chain" id="PRO_5044940481" description="Phosphatidylserine decarboxylase beta chain" evidence="11">
    <location>
        <begin position="1"/>
        <end position="182"/>
    </location>
</feature>
<evidence type="ECO:0000256" key="1">
    <source>
        <dbReference type="ARBA" id="ARBA00022475"/>
    </source>
</evidence>
<dbReference type="EC" id="4.1.1.65" evidence="11"/>
<comment type="catalytic activity">
    <reaction evidence="11">
        <text>a 1,2-diacyl-sn-glycero-3-phospho-L-serine + H(+) = a 1,2-diacyl-sn-glycero-3-phosphoethanolamine + CO2</text>
        <dbReference type="Rhea" id="RHEA:20828"/>
        <dbReference type="ChEBI" id="CHEBI:15378"/>
        <dbReference type="ChEBI" id="CHEBI:16526"/>
        <dbReference type="ChEBI" id="CHEBI:57262"/>
        <dbReference type="ChEBI" id="CHEBI:64612"/>
        <dbReference type="EC" id="4.1.1.65"/>
    </reaction>
</comment>
<evidence type="ECO:0000256" key="5">
    <source>
        <dbReference type="ARBA" id="ARBA00023136"/>
    </source>
</evidence>
<evidence type="ECO:0000256" key="3">
    <source>
        <dbReference type="ARBA" id="ARBA00022793"/>
    </source>
</evidence>
<reference evidence="14 15" key="1">
    <citation type="submission" date="2022-02" db="EMBL/GenBank/DDBJ databases">
        <title>Genome sequence data of Kingella unionensis sp. nov. strain CICC 24913 (CCUG 75125).</title>
        <authorList>
            <person name="Xiao M."/>
        </authorList>
    </citation>
    <scope>NUCLEOTIDE SEQUENCE [LARGE SCALE GENOMIC DNA]</scope>
    <source>
        <strain evidence="14 15">CICC 24913</strain>
    </source>
</reference>
<dbReference type="NCBIfam" id="TIGR00164">
    <property type="entry name" value="AS_decarb"/>
    <property type="match status" value="1"/>
</dbReference>
<keyword evidence="3 11" id="KW-0210">Decarboxylase</keyword>
<dbReference type="PROSITE" id="PS51257">
    <property type="entry name" value="PROKAR_LIPOPROTEIN"/>
    <property type="match status" value="1"/>
</dbReference>
<feature type="transmembrane region" description="Helical" evidence="13">
    <location>
        <begin position="15"/>
        <end position="45"/>
    </location>
</feature>
<keyword evidence="15" id="KW-1185">Reference proteome</keyword>
<keyword evidence="10 11" id="KW-0670">Pyruvate</keyword>
<comment type="pathway">
    <text evidence="11">Phospholipid metabolism; phosphatidylethanolamine biosynthesis; phosphatidylethanolamine from CDP-diacylglycerol: step 2/2.</text>
</comment>
<comment type="similarity">
    <text evidence="11">Belongs to the phosphatidylserine decarboxylase family. PSD-A subfamily.</text>
</comment>
<protein>
    <recommendedName>
        <fullName evidence="11">Phosphatidylserine decarboxylase proenzyme</fullName>
        <ecNumber evidence="11">4.1.1.65</ecNumber>
    </recommendedName>
    <component>
        <recommendedName>
            <fullName evidence="11">Phosphatidylserine decarboxylase alpha chain</fullName>
        </recommendedName>
    </component>
    <component>
        <recommendedName>
            <fullName evidence="11">Phosphatidylserine decarboxylase beta chain</fullName>
        </recommendedName>
    </component>
</protein>
<keyword evidence="5 11" id="KW-0472">Membrane</keyword>
<comment type="PTM">
    <text evidence="11">Is synthesized initially as an inactive proenzyme. Formation of the active enzyme involves a self-maturation process in which the active site pyruvoyl group is generated from an internal serine residue via an autocatalytic post-translational modification. Two non-identical subunits are generated from the proenzyme in this reaction, and the pyruvate is formed at the N-terminus of the alpha chain, which is derived from the carboxyl end of the proenzyme. The post-translation cleavage follows an unusual pathway, termed non-hydrolytic serinolysis, in which the side chain hydroxyl group of the serine supplies its oxygen atom to form the C-terminus of the beta chain, while the remainder of the serine residue undergoes an oxidative deamination to produce ammonia and the pyruvoyl prosthetic group on the alpha chain.</text>
</comment>
<evidence type="ECO:0000313" key="15">
    <source>
        <dbReference type="Proteomes" id="UP001298424"/>
    </source>
</evidence>
<dbReference type="NCBIfam" id="NF003678">
    <property type="entry name" value="PRK05305.1-2"/>
    <property type="match status" value="1"/>
</dbReference>
<evidence type="ECO:0000256" key="6">
    <source>
        <dbReference type="ARBA" id="ARBA00023145"/>
    </source>
</evidence>
<evidence type="ECO:0000256" key="2">
    <source>
        <dbReference type="ARBA" id="ARBA00022516"/>
    </source>
</evidence>
<dbReference type="NCBIfam" id="NF003680">
    <property type="entry name" value="PRK05305.1-5"/>
    <property type="match status" value="1"/>
</dbReference>
<evidence type="ECO:0000256" key="7">
    <source>
        <dbReference type="ARBA" id="ARBA00023209"/>
    </source>
</evidence>
<dbReference type="GO" id="GO:0004609">
    <property type="term" value="F:phosphatidylserine decarboxylase activity"/>
    <property type="evidence" value="ECO:0007669"/>
    <property type="project" value="UniProtKB-EC"/>
</dbReference>
<dbReference type="InterPro" id="IPR003817">
    <property type="entry name" value="PS_Dcarbxylase"/>
</dbReference>
<comment type="function">
    <text evidence="11">Catalyzes the formation of phosphatidylethanolamine (PtdEtn) from phosphatidylserine (PtdSer).</text>
</comment>
<dbReference type="HAMAP" id="MF_00664">
    <property type="entry name" value="PS_decarb_PSD_A"/>
    <property type="match status" value="1"/>
</dbReference>
<keyword evidence="9 11" id="KW-1208">Phospholipid metabolism</keyword>